<dbReference type="RefSeq" id="WP_150852069.1">
    <property type="nucleotide sequence ID" value="NZ_JAGILA010000003.1"/>
</dbReference>
<evidence type="ECO:0000256" key="1">
    <source>
        <dbReference type="SAM" id="Phobius"/>
    </source>
</evidence>
<evidence type="ECO:0000313" key="2">
    <source>
        <dbReference type="EMBL" id="MBP2236373.1"/>
    </source>
</evidence>
<gene>
    <name evidence="2" type="ORF">J2Z31_002887</name>
</gene>
<accession>A0ABS4R0F0</accession>
<proteinExistence type="predicted"/>
<dbReference type="EMBL" id="JAGILA010000003">
    <property type="protein sequence ID" value="MBP2236373.1"/>
    <property type="molecule type" value="Genomic_DNA"/>
</dbReference>
<comment type="caution">
    <text evidence="2">The sequence shown here is derived from an EMBL/GenBank/DDBJ whole genome shotgun (WGS) entry which is preliminary data.</text>
</comment>
<sequence length="64" mass="6858">MSRARYILPIAVALWAAIAATVFIVTGANAPADDWKNATAGYRGALGQKQEIRVKVFAIGRLIT</sequence>
<protein>
    <submittedName>
        <fullName evidence="2">Uncharacterized protein</fullName>
    </submittedName>
</protein>
<organism evidence="2 3">
    <name type="scientific">Sinorhizobium kostiense</name>
    <dbReference type="NCBI Taxonomy" id="76747"/>
    <lineage>
        <taxon>Bacteria</taxon>
        <taxon>Pseudomonadati</taxon>
        <taxon>Pseudomonadota</taxon>
        <taxon>Alphaproteobacteria</taxon>
        <taxon>Hyphomicrobiales</taxon>
        <taxon>Rhizobiaceae</taxon>
        <taxon>Sinorhizobium/Ensifer group</taxon>
        <taxon>Sinorhizobium</taxon>
    </lineage>
</organism>
<feature type="transmembrane region" description="Helical" evidence="1">
    <location>
        <begin position="6"/>
        <end position="26"/>
    </location>
</feature>
<keyword evidence="1" id="KW-0472">Membrane</keyword>
<keyword evidence="3" id="KW-1185">Reference proteome</keyword>
<evidence type="ECO:0000313" key="3">
    <source>
        <dbReference type="Proteomes" id="UP000730739"/>
    </source>
</evidence>
<dbReference type="Proteomes" id="UP000730739">
    <property type="component" value="Unassembled WGS sequence"/>
</dbReference>
<name>A0ABS4R0F0_9HYPH</name>
<reference evidence="2 3" key="1">
    <citation type="submission" date="2021-03" db="EMBL/GenBank/DDBJ databases">
        <title>Genomic Encyclopedia of Type Strains, Phase IV (KMG-IV): sequencing the most valuable type-strain genomes for metagenomic binning, comparative biology and taxonomic classification.</title>
        <authorList>
            <person name="Goeker M."/>
        </authorList>
    </citation>
    <scope>NUCLEOTIDE SEQUENCE [LARGE SCALE GENOMIC DNA]</scope>
    <source>
        <strain evidence="2 3">DSM 13372</strain>
    </source>
</reference>
<keyword evidence="1" id="KW-0812">Transmembrane</keyword>
<keyword evidence="1" id="KW-1133">Transmembrane helix</keyword>